<accession>I1DZQ1</accession>
<sequence length="204" mass="23230">MMLTYYQVLNQTAGQPAVKSIEALREIRFGATGPKYKREVDIVLDIEGKERFVELKSMRAPLTDSLFRRWTFRSKVGHGEHLHKEFFSDVVQANDTKRDILVDMSWRFHSFVSKDKRTRGPKSSDMRWVKNRLCKMPNSLGADGASWLEDLTGKKPGALERDCNSGSDVQVQHARAVVNDFIRNGLFGDVGELLEDLLQDLAAE</sequence>
<proteinExistence type="predicted"/>
<dbReference type="AlphaFoldDB" id="I1DZQ1"/>
<keyword evidence="2" id="KW-1185">Reference proteome</keyword>
<comment type="caution">
    <text evidence="1">The sequence shown here is derived from an EMBL/GenBank/DDBJ whole genome shotgun (WGS) entry which is preliminary data.</text>
</comment>
<evidence type="ECO:0000313" key="2">
    <source>
        <dbReference type="Proteomes" id="UP000004374"/>
    </source>
</evidence>
<organism evidence="1 2">
    <name type="scientific">Rheinheimera nanhaiensis E407-8</name>
    <dbReference type="NCBI Taxonomy" id="562729"/>
    <lineage>
        <taxon>Bacteria</taxon>
        <taxon>Pseudomonadati</taxon>
        <taxon>Pseudomonadota</taxon>
        <taxon>Gammaproteobacteria</taxon>
        <taxon>Chromatiales</taxon>
        <taxon>Chromatiaceae</taxon>
        <taxon>Rheinheimera</taxon>
    </lineage>
</organism>
<reference evidence="1 2" key="1">
    <citation type="journal article" date="2012" name="J. Bacteriol.">
        <title>Genome Sequence of the Protease-Producing Bacterium Rheinheimera nanhaiensis E407-8T, Isolated from Deep-Sea Sediment of the South China Sea.</title>
        <authorList>
            <person name="Zhang X.-Y."/>
            <person name="Zhang Y.-J."/>
            <person name="Qin Q.-L."/>
            <person name="Xie B.-B."/>
            <person name="Chen X.-L."/>
            <person name="Zhou B.-C."/>
            <person name="Zhang Y.-Z."/>
        </authorList>
    </citation>
    <scope>NUCLEOTIDE SEQUENCE [LARGE SCALE GENOMIC DNA]</scope>
    <source>
        <strain evidence="1 2">E407-8</strain>
    </source>
</reference>
<protein>
    <submittedName>
        <fullName evidence="1">Uncharacterized protein</fullName>
    </submittedName>
</protein>
<dbReference type="Proteomes" id="UP000004374">
    <property type="component" value="Unassembled WGS sequence"/>
</dbReference>
<gene>
    <name evidence="1" type="ORF">RNAN_2535</name>
</gene>
<name>I1DZQ1_9GAMM</name>
<evidence type="ECO:0000313" key="1">
    <source>
        <dbReference type="EMBL" id="GAB59529.1"/>
    </source>
</evidence>
<dbReference type="STRING" id="562729.RNAN_2535"/>
<dbReference type="EMBL" id="BAFK01000014">
    <property type="protein sequence ID" value="GAB59529.1"/>
    <property type="molecule type" value="Genomic_DNA"/>
</dbReference>